<dbReference type="GO" id="GO:0005524">
    <property type="term" value="F:ATP binding"/>
    <property type="evidence" value="ECO:0007669"/>
    <property type="project" value="UniProtKB-KW"/>
</dbReference>
<dbReference type="Proteomes" id="UP000594261">
    <property type="component" value="Unassembled WGS sequence"/>
</dbReference>
<dbReference type="GO" id="GO:0000027">
    <property type="term" value="P:ribosomal large subunit assembly"/>
    <property type="evidence" value="ECO:0007669"/>
    <property type="project" value="TreeGrafter"/>
</dbReference>
<dbReference type="PANTHER" id="PTHR48103">
    <property type="entry name" value="MIDASIN-RELATED"/>
    <property type="match status" value="1"/>
</dbReference>
<protein>
    <submittedName>
        <fullName evidence="3">Uncharacterized protein</fullName>
    </submittedName>
</protein>
<organism evidence="3 4">
    <name type="scientific">Quercus lobata</name>
    <name type="common">Valley oak</name>
    <dbReference type="NCBI Taxonomy" id="97700"/>
    <lineage>
        <taxon>Eukaryota</taxon>
        <taxon>Viridiplantae</taxon>
        <taxon>Streptophyta</taxon>
        <taxon>Embryophyta</taxon>
        <taxon>Tracheophyta</taxon>
        <taxon>Spermatophyta</taxon>
        <taxon>Magnoliopsida</taxon>
        <taxon>eudicotyledons</taxon>
        <taxon>Gunneridae</taxon>
        <taxon>Pentapetalae</taxon>
        <taxon>rosids</taxon>
        <taxon>fabids</taxon>
        <taxon>Fagales</taxon>
        <taxon>Fagaceae</taxon>
        <taxon>Quercus</taxon>
    </lineage>
</organism>
<keyword evidence="4" id="KW-1185">Reference proteome</keyword>
<dbReference type="Gramene" id="QL93p0356_0058:mrna">
    <property type="protein sequence ID" value="QL93p0356_0058:mrna"/>
    <property type="gene ID" value="QL93p0356_0058"/>
</dbReference>
<evidence type="ECO:0000256" key="2">
    <source>
        <dbReference type="ARBA" id="ARBA00022840"/>
    </source>
</evidence>
<evidence type="ECO:0000313" key="4">
    <source>
        <dbReference type="Proteomes" id="UP000594261"/>
    </source>
</evidence>
<evidence type="ECO:0000256" key="1">
    <source>
        <dbReference type="ARBA" id="ARBA00022741"/>
    </source>
</evidence>
<dbReference type="EnsemblPlants" id="QL93p0356_0058:mrna">
    <property type="protein sequence ID" value="QL93p0356_0058:mrna"/>
    <property type="gene ID" value="QL93p0356_0058"/>
</dbReference>
<reference evidence="3" key="1">
    <citation type="submission" date="2021-01" db="UniProtKB">
        <authorList>
            <consortium name="EnsemblPlants"/>
        </authorList>
    </citation>
    <scope>IDENTIFICATION</scope>
</reference>
<dbReference type="PANTHER" id="PTHR48103:SF2">
    <property type="entry name" value="MIDASIN"/>
    <property type="match status" value="1"/>
</dbReference>
<evidence type="ECO:0000313" key="3">
    <source>
        <dbReference type="EnsemblPlants" id="QL93p0356_0058:mrna"/>
    </source>
</evidence>
<sequence>MDAVNGKIASFVLEMWFRWHQSLWIHQPLFIKNFSKIGDYDIPLPDMLVQPVNTATVFQILQGASAIREYDVRCLKLRVASCNLWNSSMTGTKFHHILLSMARSLFHQSFDSNEFATIKSNLCALSENLVKENLQQMSSLVLSLSHGRLKESVQKYIEPLLKDLYLHCESIDFHYILGCAWLRIGGLRFHLLLSSDDLDPAMKHYWKYSQLADKIASLKLEIQVRQECGYLAGHFSTREDDNRRTLALEHLEVELRRVQRKIVFRSDPGKFMKLKHDCKEFFEKCDGLLKCITPLEVMVSNIEAMGLPHIVDQVCNWQDTAT</sequence>
<dbReference type="GO" id="GO:0030687">
    <property type="term" value="C:preribosome, large subunit precursor"/>
    <property type="evidence" value="ECO:0007669"/>
    <property type="project" value="TreeGrafter"/>
</dbReference>
<proteinExistence type="predicted"/>
<dbReference type="GO" id="GO:0005634">
    <property type="term" value="C:nucleus"/>
    <property type="evidence" value="ECO:0007669"/>
    <property type="project" value="TreeGrafter"/>
</dbReference>
<dbReference type="InParanoid" id="A0A7N2RFE1"/>
<dbReference type="AlphaFoldDB" id="A0A7N2RFE1"/>
<keyword evidence="2" id="KW-0067">ATP-binding</keyword>
<accession>A0A7N2RFE1</accession>
<dbReference type="GO" id="GO:0000055">
    <property type="term" value="P:ribosomal large subunit export from nucleus"/>
    <property type="evidence" value="ECO:0007669"/>
    <property type="project" value="TreeGrafter"/>
</dbReference>
<keyword evidence="1" id="KW-0547">Nucleotide-binding</keyword>
<name>A0A7N2RFE1_QUELO</name>